<evidence type="ECO:0008006" key="3">
    <source>
        <dbReference type="Google" id="ProtNLM"/>
    </source>
</evidence>
<comment type="caution">
    <text evidence="1">The sequence shown here is derived from an EMBL/GenBank/DDBJ whole genome shotgun (WGS) entry which is preliminary data.</text>
</comment>
<dbReference type="InterPro" id="IPR037883">
    <property type="entry name" value="Knr4/Smi1-like_sf"/>
</dbReference>
<dbReference type="AlphaFoldDB" id="A0A5C6E4C3"/>
<evidence type="ECO:0000313" key="2">
    <source>
        <dbReference type="Proteomes" id="UP000318288"/>
    </source>
</evidence>
<proteinExistence type="predicted"/>
<organism evidence="1 2">
    <name type="scientific">Rubripirellula tenax</name>
    <dbReference type="NCBI Taxonomy" id="2528015"/>
    <lineage>
        <taxon>Bacteria</taxon>
        <taxon>Pseudomonadati</taxon>
        <taxon>Planctomycetota</taxon>
        <taxon>Planctomycetia</taxon>
        <taxon>Pirellulales</taxon>
        <taxon>Pirellulaceae</taxon>
        <taxon>Rubripirellula</taxon>
    </lineage>
</organism>
<name>A0A5C6E4C3_9BACT</name>
<reference evidence="1 2" key="1">
    <citation type="submission" date="2019-02" db="EMBL/GenBank/DDBJ databases">
        <title>Deep-cultivation of Planctomycetes and their phenomic and genomic characterization uncovers novel biology.</title>
        <authorList>
            <person name="Wiegand S."/>
            <person name="Jogler M."/>
            <person name="Boedeker C."/>
            <person name="Pinto D."/>
            <person name="Vollmers J."/>
            <person name="Rivas-Marin E."/>
            <person name="Kohn T."/>
            <person name="Peeters S.H."/>
            <person name="Heuer A."/>
            <person name="Rast P."/>
            <person name="Oberbeckmann S."/>
            <person name="Bunk B."/>
            <person name="Jeske O."/>
            <person name="Meyerdierks A."/>
            <person name="Storesund J.E."/>
            <person name="Kallscheuer N."/>
            <person name="Luecker S."/>
            <person name="Lage O.M."/>
            <person name="Pohl T."/>
            <person name="Merkel B.J."/>
            <person name="Hornburger P."/>
            <person name="Mueller R.-W."/>
            <person name="Bruemmer F."/>
            <person name="Labrenz M."/>
            <person name="Spormann A.M."/>
            <person name="Op Den Camp H."/>
            <person name="Overmann J."/>
            <person name="Amann R."/>
            <person name="Jetten M.S.M."/>
            <person name="Mascher T."/>
            <person name="Medema M.H."/>
            <person name="Devos D.P."/>
            <person name="Kaster A.-K."/>
            <person name="Ovreas L."/>
            <person name="Rohde M."/>
            <person name="Galperin M.Y."/>
            <person name="Jogler C."/>
        </authorList>
    </citation>
    <scope>NUCLEOTIDE SEQUENCE [LARGE SCALE GENOMIC DNA]</scope>
    <source>
        <strain evidence="1 2">Poly51</strain>
    </source>
</reference>
<dbReference type="EMBL" id="SJPW01000014">
    <property type="protein sequence ID" value="TWU43670.1"/>
    <property type="molecule type" value="Genomic_DNA"/>
</dbReference>
<keyword evidence="2" id="KW-1185">Reference proteome</keyword>
<gene>
    <name evidence="1" type="ORF">Poly51_61920</name>
</gene>
<dbReference type="SUPFAM" id="SSF160631">
    <property type="entry name" value="SMI1/KNR4-like"/>
    <property type="match status" value="1"/>
</dbReference>
<dbReference type="Proteomes" id="UP000318288">
    <property type="component" value="Unassembled WGS sequence"/>
</dbReference>
<protein>
    <recommendedName>
        <fullName evidence="3">Knr4/Smi1-like domain-containing protein</fullName>
    </recommendedName>
</protein>
<accession>A0A5C6E4C3</accession>
<sequence>MGDGQSLSQRFADRYSDFVEPHILADISRIINDPNASPLGGTPESPWSDETWLNWLRNRVEDLKTSTIDDLRSRLVLAPVSLLDSAERWCKFLSEYSRLAKIVGKIEGWETGEANWLGFPAANEEELSLTESRLDVVFPASVRAFFLTTNGWQADGWIHPQIDALNDLKWLRDSDPHLHSLALQSEMTSGPFKRDPDGERLSEFRFDFGTRVARALALNRDTNDTGTALLDPFTDADEWSCGVWAHWHTESPWSCDSLSSYMLARYDFLLEIERDA</sequence>
<evidence type="ECO:0000313" key="1">
    <source>
        <dbReference type="EMBL" id="TWU43670.1"/>
    </source>
</evidence>